<keyword evidence="2" id="KW-1185">Reference proteome</keyword>
<sequence length="140" mass="16018">MQNTGQKEKKVEVDTLSERLDTIEVNYPSGGFFPAVGLHCRGAIVKLHLNEIVTVAEDETEQIITQMDQSTKEKRTFLDGSLFRETHTENILTSAIKNNIRKNPTASVAGWEYYNLKRSYDTLQSVHTDKLEKNEQLFEI</sequence>
<name>A0A3L5TRD3_MYTGA</name>
<evidence type="ECO:0000313" key="1">
    <source>
        <dbReference type="EMBL" id="OPL21698.1"/>
    </source>
</evidence>
<dbReference type="AlphaFoldDB" id="A0A3L5TRD3"/>
<dbReference type="EMBL" id="KV589244">
    <property type="protein sequence ID" value="OPL21698.1"/>
    <property type="molecule type" value="Genomic_DNA"/>
</dbReference>
<reference evidence="1 2" key="1">
    <citation type="journal article" date="2016" name="PLoS ONE">
        <title>A First Insight into the Genome of the Filter-Feeder Mussel Mytilus galloprovincialis.</title>
        <authorList>
            <person name="Murgarella M."/>
            <person name="Puiu D."/>
            <person name="Novoa B."/>
            <person name="Figueras A."/>
            <person name="Posada D."/>
            <person name="Canchaya C."/>
        </authorList>
    </citation>
    <scope>NUCLEOTIDE SEQUENCE [LARGE SCALE GENOMIC DNA]</scope>
    <source>
        <tissue evidence="1">Muscle</tissue>
    </source>
</reference>
<organism evidence="1 2">
    <name type="scientific">Mytilus galloprovincialis</name>
    <name type="common">Mediterranean mussel</name>
    <dbReference type="NCBI Taxonomy" id="29158"/>
    <lineage>
        <taxon>Eukaryota</taxon>
        <taxon>Metazoa</taxon>
        <taxon>Spiralia</taxon>
        <taxon>Lophotrochozoa</taxon>
        <taxon>Mollusca</taxon>
        <taxon>Bivalvia</taxon>
        <taxon>Autobranchia</taxon>
        <taxon>Pteriomorphia</taxon>
        <taxon>Mytilida</taxon>
        <taxon>Mytiloidea</taxon>
        <taxon>Mytilidae</taxon>
        <taxon>Mytilinae</taxon>
        <taxon>Mytilus</taxon>
    </lineage>
</organism>
<dbReference type="Proteomes" id="UP000266721">
    <property type="component" value="Unassembled WGS sequence"/>
</dbReference>
<feature type="non-terminal residue" evidence="1">
    <location>
        <position position="1"/>
    </location>
</feature>
<protein>
    <submittedName>
        <fullName evidence="1">Uncharacterized protein</fullName>
    </submittedName>
</protein>
<gene>
    <name evidence="1" type="ORF">AM593_01133</name>
</gene>
<proteinExistence type="predicted"/>
<evidence type="ECO:0000313" key="2">
    <source>
        <dbReference type="Proteomes" id="UP000266721"/>
    </source>
</evidence>
<comment type="caution">
    <text evidence="1">The sequence shown here is derived from an EMBL/GenBank/DDBJ whole genome shotgun (WGS) entry which is preliminary data.</text>
</comment>
<accession>A0A3L5TRD3</accession>